<organism evidence="1 2">
    <name type="scientific">Ensete ventricosum</name>
    <name type="common">Abyssinian banana</name>
    <name type="synonym">Musa ensete</name>
    <dbReference type="NCBI Taxonomy" id="4639"/>
    <lineage>
        <taxon>Eukaryota</taxon>
        <taxon>Viridiplantae</taxon>
        <taxon>Streptophyta</taxon>
        <taxon>Embryophyta</taxon>
        <taxon>Tracheophyta</taxon>
        <taxon>Spermatophyta</taxon>
        <taxon>Magnoliopsida</taxon>
        <taxon>Liliopsida</taxon>
        <taxon>Zingiberales</taxon>
        <taxon>Musaceae</taxon>
        <taxon>Ensete</taxon>
    </lineage>
</organism>
<dbReference type="Proteomes" id="UP000287651">
    <property type="component" value="Unassembled WGS sequence"/>
</dbReference>
<protein>
    <submittedName>
        <fullName evidence="1">Uncharacterized protein</fullName>
    </submittedName>
</protein>
<evidence type="ECO:0000313" key="1">
    <source>
        <dbReference type="EMBL" id="RRT54967.1"/>
    </source>
</evidence>
<evidence type="ECO:0000313" key="2">
    <source>
        <dbReference type="Proteomes" id="UP000287651"/>
    </source>
</evidence>
<proteinExistence type="predicted"/>
<name>A0A426YTB8_ENSVE</name>
<gene>
    <name evidence="1" type="ORF">B296_00022719</name>
</gene>
<comment type="caution">
    <text evidence="1">The sequence shown here is derived from an EMBL/GenBank/DDBJ whole genome shotgun (WGS) entry which is preliminary data.</text>
</comment>
<dbReference type="InterPro" id="IPR018467">
    <property type="entry name" value="CCT_CS"/>
</dbReference>
<dbReference type="Pfam" id="PF09425">
    <property type="entry name" value="Jas_motif"/>
    <property type="match status" value="1"/>
</dbReference>
<sequence length="136" mass="15382">MSGANMMFDFFAMEKTRSCARGQLSSPLSSSLPFRLIYTIDGLMALSSDRLHPAASVEPDVPLAAVASGFLTIPLFLYPLPKETMVYVWNTTQAEAVMKLAERTVDYRLLAQLNEELLPIPRKKSLQRFLEKRQQR</sequence>
<dbReference type="AlphaFoldDB" id="A0A426YTB8"/>
<dbReference type="EMBL" id="AMZH03010325">
    <property type="protein sequence ID" value="RRT54967.1"/>
    <property type="molecule type" value="Genomic_DNA"/>
</dbReference>
<reference evidence="1 2" key="1">
    <citation type="journal article" date="2014" name="Agronomy (Basel)">
        <title>A Draft Genome Sequence for Ensete ventricosum, the Drought-Tolerant Tree Against Hunger.</title>
        <authorList>
            <person name="Harrison J."/>
            <person name="Moore K.A."/>
            <person name="Paszkiewicz K."/>
            <person name="Jones T."/>
            <person name="Grant M."/>
            <person name="Ambacheew D."/>
            <person name="Muzemil S."/>
            <person name="Studholme D.J."/>
        </authorList>
    </citation>
    <scope>NUCLEOTIDE SEQUENCE [LARGE SCALE GENOMIC DNA]</scope>
</reference>
<accession>A0A426YTB8</accession>